<dbReference type="GO" id="GO:0000287">
    <property type="term" value="F:magnesium ion binding"/>
    <property type="evidence" value="ECO:0007669"/>
    <property type="project" value="TreeGrafter"/>
</dbReference>
<dbReference type="PANTHER" id="PTHR10000">
    <property type="entry name" value="PHOSPHOSERINE PHOSPHATASE"/>
    <property type="match status" value="1"/>
</dbReference>
<dbReference type="GO" id="GO:0016791">
    <property type="term" value="F:phosphatase activity"/>
    <property type="evidence" value="ECO:0007669"/>
    <property type="project" value="TreeGrafter"/>
</dbReference>
<dbReference type="Gene3D" id="3.40.50.1000">
    <property type="entry name" value="HAD superfamily/HAD-like"/>
    <property type="match status" value="1"/>
</dbReference>
<protein>
    <submittedName>
        <fullName evidence="1">HAD family phosphatase</fullName>
    </submittedName>
</protein>
<dbReference type="Pfam" id="PF08282">
    <property type="entry name" value="Hydrolase_3"/>
    <property type="match status" value="2"/>
</dbReference>
<sequence length="281" mass="29622">MGIKLILTDIDRTILPHGAERVSPGTVAAFHAALDAGIHVGPASGRGYGWIPPFFGGDEECCKTCVATNGNQVFLDGQRLREARFDGDILAPVVRHLRDIPGSGLIAFDGDVPTLVAGRLEDLAVVFPAYARACRTAPDGGPLGLPDFPATKANAFLARDGRRPGDDETRAFVEGLNQAVEGLDFDFPEPGFTNVMRAGWNKASGIDCLADALGISLDEVVVFGDAGNDLSMFARVPNSVAVANATEEAARAARWHIGACEDDAVAQAIEGLAAGEWPFHE</sequence>
<dbReference type="EMBL" id="VUNC01000004">
    <property type="protein sequence ID" value="MST72701.1"/>
    <property type="molecule type" value="Genomic_DNA"/>
</dbReference>
<dbReference type="PANTHER" id="PTHR10000:SF8">
    <property type="entry name" value="HAD SUPERFAMILY HYDROLASE-LIKE, TYPE 3"/>
    <property type="match status" value="1"/>
</dbReference>
<organism evidence="1 2">
    <name type="scientific">Olsenella porci</name>
    <dbReference type="NCBI Taxonomy" id="2652279"/>
    <lineage>
        <taxon>Bacteria</taxon>
        <taxon>Bacillati</taxon>
        <taxon>Actinomycetota</taxon>
        <taxon>Coriobacteriia</taxon>
        <taxon>Coriobacteriales</taxon>
        <taxon>Atopobiaceae</taxon>
        <taxon>Olsenella</taxon>
    </lineage>
</organism>
<proteinExistence type="predicted"/>
<dbReference type="RefSeq" id="WP_154435102.1">
    <property type="nucleotide sequence ID" value="NZ_VUNC01000004.1"/>
</dbReference>
<dbReference type="Proteomes" id="UP000469325">
    <property type="component" value="Unassembled WGS sequence"/>
</dbReference>
<gene>
    <name evidence="1" type="ORF">FYJ68_06230</name>
</gene>
<evidence type="ECO:0000313" key="2">
    <source>
        <dbReference type="Proteomes" id="UP000469325"/>
    </source>
</evidence>
<dbReference type="AlphaFoldDB" id="A0A6N7XTK8"/>
<evidence type="ECO:0000313" key="1">
    <source>
        <dbReference type="EMBL" id="MST72701.1"/>
    </source>
</evidence>
<name>A0A6N7XTK8_9ACTN</name>
<reference evidence="1 2" key="1">
    <citation type="submission" date="2019-08" db="EMBL/GenBank/DDBJ databases">
        <title>In-depth cultivation of the pig gut microbiome towards novel bacterial diversity and tailored functional studies.</title>
        <authorList>
            <person name="Wylensek D."/>
            <person name="Hitch T.C.A."/>
            <person name="Clavel T."/>
        </authorList>
    </citation>
    <scope>NUCLEOTIDE SEQUENCE [LARGE SCALE GENOMIC DNA]</scope>
    <source>
        <strain evidence="1 2">CA-Schmier-601-WT-1</strain>
    </source>
</reference>
<dbReference type="InterPro" id="IPR036412">
    <property type="entry name" value="HAD-like_sf"/>
</dbReference>
<keyword evidence="2" id="KW-1185">Reference proteome</keyword>
<comment type="caution">
    <text evidence="1">The sequence shown here is derived from an EMBL/GenBank/DDBJ whole genome shotgun (WGS) entry which is preliminary data.</text>
</comment>
<dbReference type="Gene3D" id="3.30.1240.10">
    <property type="match status" value="1"/>
</dbReference>
<dbReference type="SUPFAM" id="SSF56784">
    <property type="entry name" value="HAD-like"/>
    <property type="match status" value="1"/>
</dbReference>
<dbReference type="GO" id="GO:0005829">
    <property type="term" value="C:cytosol"/>
    <property type="evidence" value="ECO:0007669"/>
    <property type="project" value="TreeGrafter"/>
</dbReference>
<dbReference type="InterPro" id="IPR023214">
    <property type="entry name" value="HAD_sf"/>
</dbReference>
<accession>A0A6N7XTK8</accession>